<evidence type="ECO:0000256" key="5">
    <source>
        <dbReference type="RuleBase" id="RU004478"/>
    </source>
</evidence>
<feature type="region of interest" description="Disordered" evidence="7">
    <location>
        <begin position="1"/>
        <end position="22"/>
    </location>
</feature>
<dbReference type="GO" id="GO:0005737">
    <property type="term" value="C:cytoplasm"/>
    <property type="evidence" value="ECO:0007669"/>
    <property type="project" value="UniProtKB-SubCell"/>
</dbReference>
<comment type="subcellular location">
    <subcellularLocation>
        <location evidence="3">Cytoplasm</location>
    </subcellularLocation>
</comment>
<evidence type="ECO:0000313" key="10">
    <source>
        <dbReference type="Proteomes" id="UP000521676"/>
    </source>
</evidence>
<dbReference type="SUPFAM" id="SSF58014">
    <property type="entry name" value="Coiled-coil domain of nucleotide exchange factor GrpE"/>
    <property type="match status" value="1"/>
</dbReference>
<proteinExistence type="inferred from homology"/>
<dbReference type="GO" id="GO:0051087">
    <property type="term" value="F:protein-folding chaperone binding"/>
    <property type="evidence" value="ECO:0007669"/>
    <property type="project" value="InterPro"/>
</dbReference>
<comment type="function">
    <text evidence="3 4">Participates actively in the response to hyperosmotic and heat shock by preventing the aggregation of stress-denatured proteins, in association with DnaK and GrpE. It is the nucleotide exchange factor for DnaK and may function as a thermosensor. Unfolded proteins bind initially to DnaJ; upon interaction with the DnaJ-bound protein, DnaK hydrolyzes its bound ATP, resulting in the formation of a stable complex. GrpE releases ADP from DnaK; ATP binding to DnaK triggers the release of the substrate protein, thus completing the reaction cycle. Several rounds of ATP-dependent interactions between DnaJ, DnaK and GrpE are required for fully efficient folding.</text>
</comment>
<evidence type="ECO:0000313" key="9">
    <source>
        <dbReference type="EMBL" id="WJW68105.1"/>
    </source>
</evidence>
<reference evidence="8 10" key="1">
    <citation type="submission" date="2020-06" db="EMBL/GenBank/DDBJ databases">
        <title>Anoxygenic phototrophic Chloroflexota member uses a Type I reaction center.</title>
        <authorList>
            <person name="Tsuji J.M."/>
            <person name="Shaw N.A."/>
            <person name="Nagashima S."/>
            <person name="Venkiteswaran J."/>
            <person name="Schiff S.L."/>
            <person name="Hanada S."/>
            <person name="Tank M."/>
            <person name="Neufeld J.D."/>
        </authorList>
    </citation>
    <scope>NUCLEOTIDE SEQUENCE [LARGE SCALE GENOMIC DNA]</scope>
    <source>
        <strain evidence="8">L227-S17</strain>
    </source>
</reference>
<evidence type="ECO:0000256" key="7">
    <source>
        <dbReference type="SAM" id="MobiDB-lite"/>
    </source>
</evidence>
<evidence type="ECO:0000256" key="6">
    <source>
        <dbReference type="SAM" id="Coils"/>
    </source>
</evidence>
<keyword evidence="6" id="KW-0175">Coiled coil</keyword>
<dbReference type="Pfam" id="PF01025">
    <property type="entry name" value="GrpE"/>
    <property type="match status" value="1"/>
</dbReference>
<dbReference type="InterPro" id="IPR009012">
    <property type="entry name" value="GrpE_head"/>
</dbReference>
<dbReference type="InterPro" id="IPR013805">
    <property type="entry name" value="GrpE_CC"/>
</dbReference>
<evidence type="ECO:0000256" key="4">
    <source>
        <dbReference type="RuleBase" id="RU000639"/>
    </source>
</evidence>
<dbReference type="RefSeq" id="WP_341470009.1">
    <property type="nucleotide sequence ID" value="NZ_CP128400.1"/>
</dbReference>
<dbReference type="SUPFAM" id="SSF51064">
    <property type="entry name" value="Head domain of nucleotide exchange factor GrpE"/>
    <property type="match status" value="1"/>
</dbReference>
<evidence type="ECO:0000256" key="3">
    <source>
        <dbReference type="HAMAP-Rule" id="MF_01151"/>
    </source>
</evidence>
<name>A0A8T7M7Q7_9CHLR</name>
<dbReference type="PANTHER" id="PTHR21237:SF23">
    <property type="entry name" value="GRPE PROTEIN HOMOLOG, MITOCHONDRIAL"/>
    <property type="match status" value="1"/>
</dbReference>
<dbReference type="EMBL" id="JACATZ010000003">
    <property type="protein sequence ID" value="NWJ48168.1"/>
    <property type="molecule type" value="Genomic_DNA"/>
</dbReference>
<dbReference type="PROSITE" id="PS01071">
    <property type="entry name" value="GRPE"/>
    <property type="match status" value="1"/>
</dbReference>
<dbReference type="GO" id="GO:0051082">
    <property type="term" value="F:unfolded protein binding"/>
    <property type="evidence" value="ECO:0007669"/>
    <property type="project" value="TreeGrafter"/>
</dbReference>
<dbReference type="EMBL" id="CP128400">
    <property type="protein sequence ID" value="WJW68105.1"/>
    <property type="molecule type" value="Genomic_DNA"/>
</dbReference>
<keyword evidence="3 4" id="KW-0346">Stress response</keyword>
<sequence>MEETTKQTNQETDSTGEAVTETTVRTVEELEALLVEEQKKSAELADNWKRSLADFQNLKRRTEIERANLNADVKSRVILRLLPIVDDFERALSSTPDNLKVEPWVNGVSLIEKKLKTLLDQEGISSFDAKDADFDPRFHDAVQRDEDGNGDKDIVTEVYQKGYMMGDRVLRPAAVKVGRG</sequence>
<evidence type="ECO:0000256" key="2">
    <source>
        <dbReference type="ARBA" id="ARBA00023186"/>
    </source>
</evidence>
<dbReference type="InterPro" id="IPR000740">
    <property type="entry name" value="GrpE"/>
</dbReference>
<dbReference type="AlphaFoldDB" id="A0A8T7M7Q7"/>
<evidence type="ECO:0000313" key="11">
    <source>
        <dbReference type="Proteomes" id="UP001431572"/>
    </source>
</evidence>
<dbReference type="Proteomes" id="UP001431572">
    <property type="component" value="Chromosome 2"/>
</dbReference>
<dbReference type="Gene3D" id="3.90.20.20">
    <property type="match status" value="1"/>
</dbReference>
<dbReference type="Proteomes" id="UP000521676">
    <property type="component" value="Unassembled WGS sequence"/>
</dbReference>
<keyword evidence="2 3" id="KW-0143">Chaperone</keyword>
<feature type="coiled-coil region" evidence="6">
    <location>
        <begin position="27"/>
        <end position="72"/>
    </location>
</feature>
<gene>
    <name evidence="3" type="primary">grpE</name>
    <name evidence="8" type="ORF">HXX08_20125</name>
    <name evidence="9" type="ORF">OZ401_003708</name>
</gene>
<comment type="subunit">
    <text evidence="3">Homodimer.</text>
</comment>
<dbReference type="PRINTS" id="PR00773">
    <property type="entry name" value="GRPEPROTEIN"/>
</dbReference>
<keyword evidence="11" id="KW-1185">Reference proteome</keyword>
<dbReference type="HAMAP" id="MF_01151">
    <property type="entry name" value="GrpE"/>
    <property type="match status" value="1"/>
</dbReference>
<organism evidence="8 10">
    <name type="scientific">Candidatus Chlorohelix allophototropha</name>
    <dbReference type="NCBI Taxonomy" id="3003348"/>
    <lineage>
        <taxon>Bacteria</taxon>
        <taxon>Bacillati</taxon>
        <taxon>Chloroflexota</taxon>
        <taxon>Chloroflexia</taxon>
        <taxon>Candidatus Chloroheliales</taxon>
        <taxon>Candidatus Chloroheliaceae</taxon>
        <taxon>Candidatus Chlorohelix</taxon>
    </lineage>
</organism>
<dbReference type="GO" id="GO:0000774">
    <property type="term" value="F:adenyl-nucleotide exchange factor activity"/>
    <property type="evidence" value="ECO:0007669"/>
    <property type="project" value="InterPro"/>
</dbReference>
<dbReference type="GO" id="GO:0006457">
    <property type="term" value="P:protein folding"/>
    <property type="evidence" value="ECO:0007669"/>
    <property type="project" value="InterPro"/>
</dbReference>
<protein>
    <recommendedName>
        <fullName evidence="3 4">Protein GrpE</fullName>
    </recommendedName>
    <alternativeName>
        <fullName evidence="3">HSP-70 cofactor</fullName>
    </alternativeName>
</protein>
<dbReference type="Gene3D" id="2.30.22.10">
    <property type="entry name" value="Head domain of nucleotide exchange factor GrpE"/>
    <property type="match status" value="1"/>
</dbReference>
<keyword evidence="3" id="KW-0963">Cytoplasm</keyword>
<feature type="compositionally biased region" description="Polar residues" evidence="7">
    <location>
        <begin position="1"/>
        <end position="15"/>
    </location>
</feature>
<dbReference type="PANTHER" id="PTHR21237">
    <property type="entry name" value="GRPE PROTEIN"/>
    <property type="match status" value="1"/>
</dbReference>
<evidence type="ECO:0000313" key="8">
    <source>
        <dbReference type="EMBL" id="NWJ48168.1"/>
    </source>
</evidence>
<dbReference type="GO" id="GO:0042803">
    <property type="term" value="F:protein homodimerization activity"/>
    <property type="evidence" value="ECO:0007669"/>
    <property type="project" value="InterPro"/>
</dbReference>
<evidence type="ECO:0000256" key="1">
    <source>
        <dbReference type="ARBA" id="ARBA00009054"/>
    </source>
</evidence>
<reference evidence="9" key="2">
    <citation type="journal article" date="2024" name="Nature">
        <title>Anoxygenic phototroph of the Chloroflexota uses a type I reaction centre.</title>
        <authorList>
            <person name="Tsuji J.M."/>
            <person name="Shaw N.A."/>
            <person name="Nagashima S."/>
            <person name="Venkiteswaran J.J."/>
            <person name="Schiff S.L."/>
            <person name="Watanabe T."/>
            <person name="Fukui M."/>
            <person name="Hanada S."/>
            <person name="Tank M."/>
            <person name="Neufeld J.D."/>
        </authorList>
    </citation>
    <scope>NUCLEOTIDE SEQUENCE</scope>
    <source>
        <strain evidence="9">L227-S17</strain>
    </source>
</reference>
<dbReference type="CDD" id="cd00446">
    <property type="entry name" value="GrpE"/>
    <property type="match status" value="1"/>
</dbReference>
<accession>A0A8T7M7Q7</accession>
<comment type="similarity">
    <text evidence="1 3 5">Belongs to the GrpE family.</text>
</comment>